<keyword evidence="1" id="KW-1133">Transmembrane helix</keyword>
<organism evidence="2 3">
    <name type="scientific">Eubacterium aggregans</name>
    <dbReference type="NCBI Taxonomy" id="81409"/>
    <lineage>
        <taxon>Bacteria</taxon>
        <taxon>Bacillati</taxon>
        <taxon>Bacillota</taxon>
        <taxon>Clostridia</taxon>
        <taxon>Eubacteriales</taxon>
        <taxon>Eubacteriaceae</taxon>
        <taxon>Eubacterium</taxon>
    </lineage>
</organism>
<sequence>MKCLKLNPQTLCFAALMIGINILGGFLALMLKLPIYLDSIGTILSALILGPLGGGLVGILTALVNGLTFDPVSLYFLPVQLFIGVATGLLFKNGRFEGVKSILSIILIAVLVSMISSIIVALIFDGVTSSGSSLIVAVMRNVGINLFASVFSTQIITDVLDKAIAFAVAFAAIKAIPQIFLERLTHSSFK</sequence>
<feature type="transmembrane region" description="Helical" evidence="1">
    <location>
        <begin position="72"/>
        <end position="91"/>
    </location>
</feature>
<protein>
    <submittedName>
        <fullName evidence="2">Energy-coupling factor transport system substrate-specific component</fullName>
    </submittedName>
</protein>
<accession>A0A1H4EC78</accession>
<evidence type="ECO:0000313" key="2">
    <source>
        <dbReference type="EMBL" id="SEA82190.1"/>
    </source>
</evidence>
<evidence type="ECO:0000313" key="3">
    <source>
        <dbReference type="Proteomes" id="UP000199394"/>
    </source>
</evidence>
<dbReference type="OrthoDB" id="9766854at2"/>
<keyword evidence="3" id="KW-1185">Reference proteome</keyword>
<feature type="transmembrane region" description="Helical" evidence="1">
    <location>
        <begin position="103"/>
        <end position="124"/>
    </location>
</feature>
<reference evidence="2 3" key="1">
    <citation type="submission" date="2016-10" db="EMBL/GenBank/DDBJ databases">
        <authorList>
            <person name="de Groot N.N."/>
        </authorList>
    </citation>
    <scope>NUCLEOTIDE SEQUENCE [LARGE SCALE GENOMIC DNA]</scope>
    <source>
        <strain evidence="2 3">SR12</strain>
    </source>
</reference>
<feature type="transmembrane region" description="Helical" evidence="1">
    <location>
        <begin position="6"/>
        <end position="31"/>
    </location>
</feature>
<keyword evidence="1" id="KW-0472">Membrane</keyword>
<dbReference type="Pfam" id="PF12822">
    <property type="entry name" value="ECF_trnsprt"/>
    <property type="match status" value="1"/>
</dbReference>
<dbReference type="STRING" id="81409.SAMN04515656_1365"/>
<name>A0A1H4EC78_9FIRM</name>
<feature type="transmembrane region" description="Helical" evidence="1">
    <location>
        <begin position="163"/>
        <end position="181"/>
    </location>
</feature>
<proteinExistence type="predicted"/>
<dbReference type="EMBL" id="FNRK01000036">
    <property type="protein sequence ID" value="SEA82190.1"/>
    <property type="molecule type" value="Genomic_DNA"/>
</dbReference>
<dbReference type="RefSeq" id="WP_090309737.1">
    <property type="nucleotide sequence ID" value="NZ_FNRK01000036.1"/>
</dbReference>
<evidence type="ECO:0000256" key="1">
    <source>
        <dbReference type="SAM" id="Phobius"/>
    </source>
</evidence>
<feature type="transmembrane region" description="Helical" evidence="1">
    <location>
        <begin position="43"/>
        <end position="66"/>
    </location>
</feature>
<dbReference type="InterPro" id="IPR024529">
    <property type="entry name" value="ECF_trnsprt_substrate-spec"/>
</dbReference>
<gene>
    <name evidence="2" type="ORF">SAMN04515656_1365</name>
</gene>
<dbReference type="Gene3D" id="1.10.1760.20">
    <property type="match status" value="1"/>
</dbReference>
<keyword evidence="1" id="KW-0812">Transmembrane</keyword>
<dbReference type="Proteomes" id="UP000199394">
    <property type="component" value="Unassembled WGS sequence"/>
</dbReference>
<dbReference type="AlphaFoldDB" id="A0A1H4EC78"/>
<dbReference type="GO" id="GO:0022857">
    <property type="term" value="F:transmembrane transporter activity"/>
    <property type="evidence" value="ECO:0007669"/>
    <property type="project" value="InterPro"/>
</dbReference>
<feature type="transmembrane region" description="Helical" evidence="1">
    <location>
        <begin position="130"/>
        <end position="151"/>
    </location>
</feature>